<evidence type="ECO:0000313" key="6">
    <source>
        <dbReference type="EMBL" id="SMF89728.1"/>
    </source>
</evidence>
<feature type="signal peptide" evidence="4">
    <location>
        <begin position="1"/>
        <end position="22"/>
    </location>
</feature>
<reference evidence="6 7" key="1">
    <citation type="submission" date="2017-04" db="EMBL/GenBank/DDBJ databases">
        <authorList>
            <person name="Afonso C.L."/>
            <person name="Miller P.J."/>
            <person name="Scott M.A."/>
            <person name="Spackman E."/>
            <person name="Goraichik I."/>
            <person name="Dimitrov K.M."/>
            <person name="Suarez D.L."/>
            <person name="Swayne D.E."/>
        </authorList>
    </citation>
    <scope>NUCLEOTIDE SEQUENCE [LARGE SCALE GENOMIC DNA]</scope>
    <source>
        <strain evidence="6 7">A2P</strain>
    </source>
</reference>
<dbReference type="AlphaFoldDB" id="A0A1X7HN17"/>
<dbReference type="PANTHER" id="PTHR30483">
    <property type="entry name" value="LEUCINE-SPECIFIC-BINDING PROTEIN"/>
    <property type="match status" value="1"/>
</dbReference>
<dbReference type="InterPro" id="IPR051010">
    <property type="entry name" value="BCAA_transport"/>
</dbReference>
<sequence length="408" mass="43725">MTTLKTALLAGMAAFAFTGASAGTAQTQISDNVVKIAVLDDMTGIYTDLAGRGSVVAAQMAVEDFGGKVKGAPIQVVFADHQNKADIAASVSRQWIDREQVDVIVDVGNSAAALAVQEVTRETGRVHLNSTAGTTELTNEKCSPTGVHWTYDTYALANGAGRALTQQGNKSWFFITADYTFGRSLETNTSNAVKKAGGEVLGTVRAPVATPDFSSFLLQAQASGAQVVALANAGGDFVNAVKQANEFGLSQSGQKMVGMLVFLTDIDSLGLDVTKGMIITTGWYWDTDERTREFAKRFGQRHEGRMPTMVQAGVYSAVLNYLKAIDASGTDKGLTVVNQLKTMPIEDMFARNGKVRADGRMVHDMHLVEVKSPQESKGRWDYYRILSTIPGNDAFLPLSESKCPLVKG</sequence>
<proteinExistence type="inferred from homology"/>
<evidence type="ECO:0000256" key="1">
    <source>
        <dbReference type="ARBA" id="ARBA00010062"/>
    </source>
</evidence>
<dbReference type="EMBL" id="FXAK01000009">
    <property type="protein sequence ID" value="SMF89728.1"/>
    <property type="molecule type" value="Genomic_DNA"/>
</dbReference>
<evidence type="ECO:0000259" key="5">
    <source>
        <dbReference type="Pfam" id="PF13458"/>
    </source>
</evidence>
<keyword evidence="2 4" id="KW-0732">Signal</keyword>
<evidence type="ECO:0000256" key="3">
    <source>
        <dbReference type="ARBA" id="ARBA00022970"/>
    </source>
</evidence>
<evidence type="ECO:0000313" key="7">
    <source>
        <dbReference type="Proteomes" id="UP000192936"/>
    </source>
</evidence>
<evidence type="ECO:0000256" key="4">
    <source>
        <dbReference type="SAM" id="SignalP"/>
    </source>
</evidence>
<dbReference type="InterPro" id="IPR028081">
    <property type="entry name" value="Leu-bd"/>
</dbReference>
<organism evidence="6 7">
    <name type="scientific">Azospirillum oryzae</name>
    <dbReference type="NCBI Taxonomy" id="286727"/>
    <lineage>
        <taxon>Bacteria</taxon>
        <taxon>Pseudomonadati</taxon>
        <taxon>Pseudomonadota</taxon>
        <taxon>Alphaproteobacteria</taxon>
        <taxon>Rhodospirillales</taxon>
        <taxon>Azospirillaceae</taxon>
        <taxon>Azospirillum</taxon>
    </lineage>
</organism>
<dbReference type="InterPro" id="IPR028082">
    <property type="entry name" value="Peripla_BP_I"/>
</dbReference>
<dbReference type="STRING" id="286727.SAMN02982917_6841"/>
<keyword evidence="3" id="KW-0029">Amino-acid transport</keyword>
<protein>
    <submittedName>
        <fullName evidence="6">Amino acid/amide ABC transporter substrate-binding protein, HAAT family</fullName>
    </submittedName>
</protein>
<dbReference type="Proteomes" id="UP000192936">
    <property type="component" value="Unassembled WGS sequence"/>
</dbReference>
<feature type="domain" description="Leucine-binding protein" evidence="5">
    <location>
        <begin position="34"/>
        <end position="371"/>
    </location>
</feature>
<dbReference type="SUPFAM" id="SSF53822">
    <property type="entry name" value="Periplasmic binding protein-like I"/>
    <property type="match status" value="1"/>
</dbReference>
<dbReference type="CDD" id="cd06327">
    <property type="entry name" value="PBP1_SBP-like"/>
    <property type="match status" value="1"/>
</dbReference>
<name>A0A1X7HN17_9PROT</name>
<gene>
    <name evidence="6" type="ORF">SAMN02982917_6841</name>
</gene>
<dbReference type="Gene3D" id="3.40.50.2300">
    <property type="match status" value="2"/>
</dbReference>
<dbReference type="Pfam" id="PF13458">
    <property type="entry name" value="Peripla_BP_6"/>
    <property type="match status" value="1"/>
</dbReference>
<dbReference type="GO" id="GO:0006865">
    <property type="term" value="P:amino acid transport"/>
    <property type="evidence" value="ECO:0007669"/>
    <property type="project" value="UniProtKB-KW"/>
</dbReference>
<dbReference type="PANTHER" id="PTHR30483:SF6">
    <property type="entry name" value="PERIPLASMIC BINDING PROTEIN OF ABC TRANSPORTER FOR NATURAL AMINO ACIDS"/>
    <property type="match status" value="1"/>
</dbReference>
<accession>A0A1X7HN17</accession>
<dbReference type="OrthoDB" id="5450279at2"/>
<keyword evidence="3" id="KW-0813">Transport</keyword>
<evidence type="ECO:0000256" key="2">
    <source>
        <dbReference type="ARBA" id="ARBA00022729"/>
    </source>
</evidence>
<feature type="chain" id="PRO_5013140954" evidence="4">
    <location>
        <begin position="23"/>
        <end position="408"/>
    </location>
</feature>
<comment type="similarity">
    <text evidence="1">Belongs to the leucine-binding protein family.</text>
</comment>
<dbReference type="RefSeq" id="WP_085091625.1">
    <property type="nucleotide sequence ID" value="NZ_FXAK01000009.1"/>
</dbReference>